<dbReference type="Pfam" id="PF07883">
    <property type="entry name" value="Cupin_2"/>
    <property type="match status" value="1"/>
</dbReference>
<keyword evidence="2" id="KW-0560">Oxidoreductase</keyword>
<keyword evidence="3" id="KW-1185">Reference proteome</keyword>
<dbReference type="PANTHER" id="PTHR43698:SF1">
    <property type="entry name" value="BLL4564 PROTEIN"/>
    <property type="match status" value="1"/>
</dbReference>
<evidence type="ECO:0000259" key="1">
    <source>
        <dbReference type="Pfam" id="PF07883"/>
    </source>
</evidence>
<dbReference type="SUPFAM" id="SSF51182">
    <property type="entry name" value="RmlC-like cupins"/>
    <property type="match status" value="1"/>
</dbReference>
<protein>
    <submittedName>
        <fullName evidence="2">Quercetin dioxygenase-like cupin family protein</fullName>
    </submittedName>
</protein>
<dbReference type="PANTHER" id="PTHR43698">
    <property type="entry name" value="RIBD C-TERMINAL DOMAIN CONTAINING PROTEIN"/>
    <property type="match status" value="1"/>
</dbReference>
<dbReference type="InterPro" id="IPR047263">
    <property type="entry name" value="HNL-like_cupin"/>
</dbReference>
<reference evidence="2 3" key="1">
    <citation type="submission" date="2020-08" db="EMBL/GenBank/DDBJ databases">
        <title>Genomic Encyclopedia of Type Strains, Phase IV (KMG-IV): sequencing the most valuable type-strain genomes for metagenomic binning, comparative biology and taxonomic classification.</title>
        <authorList>
            <person name="Goeker M."/>
        </authorList>
    </citation>
    <scope>NUCLEOTIDE SEQUENCE [LARGE SCALE GENOMIC DNA]</scope>
    <source>
        <strain evidence="2 3">DSM 103377</strain>
    </source>
</reference>
<dbReference type="RefSeq" id="WP_184007784.1">
    <property type="nucleotide sequence ID" value="NZ_JACIJS010000001.1"/>
</dbReference>
<proteinExistence type="predicted"/>
<accession>A0A840WXB0</accession>
<dbReference type="InterPro" id="IPR014710">
    <property type="entry name" value="RmlC-like_jellyroll"/>
</dbReference>
<dbReference type="CDD" id="cd02233">
    <property type="entry name" value="cupin_HNL-like"/>
    <property type="match status" value="1"/>
</dbReference>
<dbReference type="GO" id="GO:0051213">
    <property type="term" value="F:dioxygenase activity"/>
    <property type="evidence" value="ECO:0007669"/>
    <property type="project" value="UniProtKB-KW"/>
</dbReference>
<dbReference type="Gene3D" id="2.60.120.10">
    <property type="entry name" value="Jelly Rolls"/>
    <property type="match status" value="1"/>
</dbReference>
<gene>
    <name evidence="2" type="ORF">FHS89_000324</name>
</gene>
<dbReference type="Proteomes" id="UP000553766">
    <property type="component" value="Unassembled WGS sequence"/>
</dbReference>
<dbReference type="AlphaFoldDB" id="A0A840WXB0"/>
<dbReference type="InterPro" id="IPR011051">
    <property type="entry name" value="RmlC_Cupin_sf"/>
</dbReference>
<dbReference type="InterPro" id="IPR013096">
    <property type="entry name" value="Cupin_2"/>
</dbReference>
<feature type="domain" description="Cupin type-2" evidence="1">
    <location>
        <begin position="42"/>
        <end position="105"/>
    </location>
</feature>
<comment type="caution">
    <text evidence="2">The sequence shown here is derived from an EMBL/GenBank/DDBJ whole genome shotgun (WGS) entry which is preliminary data.</text>
</comment>
<sequence length="132" mass="14526">MDITRNSERKALPVPPEWFTGDVLQVPIVTAPAPARIRALSVSFQPGARTAWHTHPLGQTLYVISGRGLVQLEGQPIETILPGDTVWIAPEERHWHGAAPDMPMTHIAMQEADETGSNVTWMEHVTDAQYAG</sequence>
<evidence type="ECO:0000313" key="3">
    <source>
        <dbReference type="Proteomes" id="UP000553766"/>
    </source>
</evidence>
<name>A0A840WXB0_9RHOB</name>
<dbReference type="EMBL" id="JACIJS010000001">
    <property type="protein sequence ID" value="MBB5514326.1"/>
    <property type="molecule type" value="Genomic_DNA"/>
</dbReference>
<keyword evidence="2" id="KW-0223">Dioxygenase</keyword>
<evidence type="ECO:0000313" key="2">
    <source>
        <dbReference type="EMBL" id="MBB5514326.1"/>
    </source>
</evidence>
<organism evidence="2 3">
    <name type="scientific">Rubricella aquisinus</name>
    <dbReference type="NCBI Taxonomy" id="2028108"/>
    <lineage>
        <taxon>Bacteria</taxon>
        <taxon>Pseudomonadati</taxon>
        <taxon>Pseudomonadota</taxon>
        <taxon>Alphaproteobacteria</taxon>
        <taxon>Rhodobacterales</taxon>
        <taxon>Paracoccaceae</taxon>
        <taxon>Rubricella</taxon>
    </lineage>
</organism>